<evidence type="ECO:0000259" key="12">
    <source>
        <dbReference type="PROSITE" id="PS50004"/>
    </source>
</evidence>
<dbReference type="InterPro" id="IPR051634">
    <property type="entry name" value="Extended_Synaptotagmin"/>
</dbReference>
<feature type="compositionally biased region" description="Basic and acidic residues" evidence="11">
    <location>
        <begin position="1187"/>
        <end position="1198"/>
    </location>
</feature>
<dbReference type="PROSITE" id="PS51847">
    <property type="entry name" value="SMP"/>
    <property type="match status" value="1"/>
</dbReference>
<reference evidence="14" key="1">
    <citation type="submission" date="2014-11" db="EMBL/GenBank/DDBJ databases">
        <authorList>
            <person name="Otto D Thomas"/>
            <person name="Naeem Raeece"/>
        </authorList>
    </citation>
    <scope>NUCLEOTIDE SEQUENCE</scope>
</reference>
<feature type="compositionally biased region" description="Basic and acidic residues" evidence="11">
    <location>
        <begin position="707"/>
        <end position="716"/>
    </location>
</feature>
<feature type="compositionally biased region" description="Polar residues" evidence="11">
    <location>
        <begin position="838"/>
        <end position="855"/>
    </location>
</feature>
<dbReference type="CDD" id="cd21670">
    <property type="entry name" value="SMP_ESyt"/>
    <property type="match status" value="1"/>
</dbReference>
<dbReference type="Gene3D" id="2.60.40.150">
    <property type="entry name" value="C2 domain"/>
    <property type="match status" value="2"/>
</dbReference>
<feature type="domain" description="SMP-LTD" evidence="13">
    <location>
        <begin position="57"/>
        <end position="238"/>
    </location>
</feature>
<feature type="compositionally biased region" description="Low complexity" evidence="11">
    <location>
        <begin position="615"/>
        <end position="631"/>
    </location>
</feature>
<keyword evidence="4" id="KW-0479">Metal-binding</keyword>
<gene>
    <name evidence="14" type="ORF">Cvel_8247</name>
</gene>
<dbReference type="InterPro" id="IPR035892">
    <property type="entry name" value="C2_domain_sf"/>
</dbReference>
<evidence type="ECO:0000256" key="1">
    <source>
        <dbReference type="ARBA" id="ARBA00004370"/>
    </source>
</evidence>
<dbReference type="PANTHER" id="PTHR45761:SF1">
    <property type="entry name" value="EXTENDED SYNAPTOTAGMIN-LIKE PROTEIN 2, ISOFORM C"/>
    <property type="match status" value="1"/>
</dbReference>
<feature type="region of interest" description="Disordered" evidence="11">
    <location>
        <begin position="888"/>
        <end position="921"/>
    </location>
</feature>
<dbReference type="GO" id="GO:0005737">
    <property type="term" value="C:cytoplasm"/>
    <property type="evidence" value="ECO:0007669"/>
    <property type="project" value="UniProtKB-ARBA"/>
</dbReference>
<comment type="subcellular location">
    <subcellularLocation>
        <location evidence="1">Membrane</location>
    </subcellularLocation>
</comment>
<feature type="compositionally biased region" description="Basic and acidic residues" evidence="11">
    <location>
        <begin position="737"/>
        <end position="748"/>
    </location>
</feature>
<dbReference type="PANTHER" id="PTHR45761">
    <property type="entry name" value="EXTENDED SYNAPTOTAGMIN-LIKE PROTEIN 2, ISOFORM C"/>
    <property type="match status" value="1"/>
</dbReference>
<feature type="compositionally biased region" description="Low complexity" evidence="11">
    <location>
        <begin position="1173"/>
        <end position="1186"/>
    </location>
</feature>
<evidence type="ECO:0000256" key="8">
    <source>
        <dbReference type="ARBA" id="ARBA00023055"/>
    </source>
</evidence>
<feature type="compositionally biased region" description="Acidic residues" evidence="11">
    <location>
        <begin position="697"/>
        <end position="706"/>
    </location>
</feature>
<dbReference type="GO" id="GO:0046872">
    <property type="term" value="F:metal ion binding"/>
    <property type="evidence" value="ECO:0007669"/>
    <property type="project" value="UniProtKB-KW"/>
</dbReference>
<sequence length="1235" mass="132801">MSFGGWFCQETNPLACCAVRDKGGDGEDEKGKNIAMPPPSNRNGPMEPDVVVDLDGVHHSASWMNNIVKTMWPYIAEYATAIMKDSVEPSLQAAMPGPFKSIQFTHTQIGTNHLKVKRINFDTTRDSENSEMILLHFDLDWQANCDIQLKIQYVGGFGIKELCLSGRFTVLLSPLLSKSPIVGGVQAFFHNAPQVSMDFSGLANVADLPVITGIVRKVVDSSIAAICVLPNRIAFPMDESVDCKALRFPPPLGVLRLRLVGCEGLWSADWGLFTEDPSDPFCLVTLGDQQFKTKVIMDDNNPTWDQEVDLLVHDPEQQEVRMKVYDWDRLTSHDLLAFIDLRVADLFDTAAMATGSGGLTGAAEGAQAQVDTAEGVLVRLVSSCSKGGTSSISVRGRREDLGGRGHRVVCLDGRTGVVTAKRSFHTTSVGGKFSRTACRRRRGGGPVASCMDGFNTDDESQDPHYEEESNGWERMGQFLKDEVPPNSIVAVVVHGSGESSGGNTTNVLKDLGFSGTPLGKGSPLIFLGYKPFQSSGAPSGSRSSTSAGALPAWVCEKRADSRSTGATVTADFRIRLAGASKQQQSANTSPSSSPARPQVEEAGTSPVVRRHVAGDAESADPGAPASAAGPGTRLHRRQSSLILSEGTRKPWDPKATFKIPLQLPEGVKPGTRIPDLLLCVDWLQLTKDMDRSVPMTEQEEEAEKEEESTRTAREAARLAMASSSAAAAASVDAPPLMRREGDLDRPPSGDDDDFQSFVGDGDVEGGSREGEEAGVGAQPEKARSSLFQRLGQSISGFLSRPPPPDVATLPSEGGGGGGGRAAVKDPVHLSAATEETDATSNRRAAFKRTQSSVQRIQARKADTARATGNLARQLRGVVEKEEQIEAERGAEKLKKGGLMDAPAKQNEKQKAKDQKHSGGVGGILNSISRLASMKSADNSNAPSNQAALKKHRARRAAGGGLRTIDPLEGRHHRCLLWIAIERARGLRFTKKSRLRVIVQHVELPSEVLFAGGTGELRNLEETPLWSPPVVTEDSGGSGSEEIDKTVDKIRFLTDKGLSLREIADVLDLHENDVKAFKDGTHDSMVLQKSPHWGHAFCFLISDLDTEVFQLEIEDEEQKTVLGSFTIDPYECVHAPGLNIHRWFALTEPTAAEGERDSTGGNLSRGATGGILSGGAASSRPASASRSSMDHGHSQRNLEHSNAPAVLVESRLYGFVRAFSAADERTGPSPSCRVNR</sequence>
<keyword evidence="9" id="KW-0446">Lipid-binding</keyword>
<organism evidence="14">
    <name type="scientific">Chromera velia CCMP2878</name>
    <dbReference type="NCBI Taxonomy" id="1169474"/>
    <lineage>
        <taxon>Eukaryota</taxon>
        <taxon>Sar</taxon>
        <taxon>Alveolata</taxon>
        <taxon>Colpodellida</taxon>
        <taxon>Chromeraceae</taxon>
        <taxon>Chromera</taxon>
    </lineage>
</organism>
<dbReference type="VEuPathDB" id="CryptoDB:Cvel_8247"/>
<accession>A0A0G4HSD4</accession>
<dbReference type="InterPro" id="IPR031468">
    <property type="entry name" value="SMP_LBD"/>
</dbReference>
<dbReference type="SMART" id="SM00239">
    <property type="entry name" value="C2"/>
    <property type="match status" value="1"/>
</dbReference>
<feature type="region of interest" description="Disordered" evidence="11">
    <location>
        <begin position="578"/>
        <end position="637"/>
    </location>
</feature>
<evidence type="ECO:0000256" key="5">
    <source>
        <dbReference type="ARBA" id="ARBA00022737"/>
    </source>
</evidence>
<dbReference type="SUPFAM" id="SSF49562">
    <property type="entry name" value="C2 domain (Calcium/lipid-binding domain, CaLB)"/>
    <property type="match status" value="1"/>
</dbReference>
<evidence type="ECO:0000256" key="10">
    <source>
        <dbReference type="ARBA" id="ARBA00023136"/>
    </source>
</evidence>
<dbReference type="PROSITE" id="PS50004">
    <property type="entry name" value="C2"/>
    <property type="match status" value="1"/>
</dbReference>
<name>A0A0G4HSD4_9ALVE</name>
<dbReference type="GO" id="GO:0016020">
    <property type="term" value="C:membrane"/>
    <property type="evidence" value="ECO:0007669"/>
    <property type="project" value="UniProtKB-SubCell"/>
</dbReference>
<dbReference type="Pfam" id="PF00168">
    <property type="entry name" value="C2"/>
    <property type="match status" value="2"/>
</dbReference>
<feature type="region of interest" description="Disordered" evidence="11">
    <location>
        <begin position="691"/>
        <end position="782"/>
    </location>
</feature>
<keyword evidence="5" id="KW-0677">Repeat</keyword>
<evidence type="ECO:0000256" key="9">
    <source>
        <dbReference type="ARBA" id="ARBA00023121"/>
    </source>
</evidence>
<evidence type="ECO:0008006" key="15">
    <source>
        <dbReference type="Google" id="ProtNLM"/>
    </source>
</evidence>
<feature type="compositionally biased region" description="Basic and acidic residues" evidence="11">
    <location>
        <begin position="22"/>
        <end position="32"/>
    </location>
</feature>
<dbReference type="AlphaFoldDB" id="A0A0G4HSD4"/>
<dbReference type="EMBL" id="CDMZ01003682">
    <property type="protein sequence ID" value="CEM47238.1"/>
    <property type="molecule type" value="Genomic_DNA"/>
</dbReference>
<evidence type="ECO:0000256" key="6">
    <source>
        <dbReference type="ARBA" id="ARBA00022837"/>
    </source>
</evidence>
<keyword evidence="7" id="KW-1133">Transmembrane helix</keyword>
<evidence type="ECO:0000313" key="14">
    <source>
        <dbReference type="EMBL" id="CEM47238.1"/>
    </source>
</evidence>
<dbReference type="Pfam" id="PF15711">
    <property type="entry name" value="ILEI"/>
    <property type="match status" value="1"/>
</dbReference>
<protein>
    <recommendedName>
        <fullName evidence="15">C2 domain-containing protein</fullName>
    </recommendedName>
</protein>
<feature type="region of interest" description="Disordered" evidence="11">
    <location>
        <begin position="1150"/>
        <end position="1200"/>
    </location>
</feature>
<keyword evidence="2" id="KW-0813">Transport</keyword>
<evidence type="ECO:0000256" key="11">
    <source>
        <dbReference type="SAM" id="MobiDB-lite"/>
    </source>
</evidence>
<feature type="compositionally biased region" description="Low complexity" evidence="11">
    <location>
        <begin position="717"/>
        <end position="730"/>
    </location>
</feature>
<evidence type="ECO:0000256" key="4">
    <source>
        <dbReference type="ARBA" id="ARBA00022723"/>
    </source>
</evidence>
<evidence type="ECO:0000259" key="13">
    <source>
        <dbReference type="PROSITE" id="PS51847"/>
    </source>
</evidence>
<feature type="region of interest" description="Disordered" evidence="11">
    <location>
        <begin position="438"/>
        <end position="469"/>
    </location>
</feature>
<keyword evidence="8" id="KW-0445">Lipid transport</keyword>
<dbReference type="InterPro" id="IPR039010">
    <property type="entry name" value="Synaptotagmin_SMP"/>
</dbReference>
<evidence type="ECO:0000256" key="7">
    <source>
        <dbReference type="ARBA" id="ARBA00022989"/>
    </source>
</evidence>
<dbReference type="GO" id="GO:0012505">
    <property type="term" value="C:endomembrane system"/>
    <property type="evidence" value="ECO:0007669"/>
    <property type="project" value="UniProtKB-ARBA"/>
</dbReference>
<dbReference type="InterPro" id="IPR039477">
    <property type="entry name" value="ILEI/PANDER_dom"/>
</dbReference>
<dbReference type="GO" id="GO:0008289">
    <property type="term" value="F:lipid binding"/>
    <property type="evidence" value="ECO:0007669"/>
    <property type="project" value="UniProtKB-KW"/>
</dbReference>
<feature type="compositionally biased region" description="Polar residues" evidence="11">
    <location>
        <begin position="580"/>
        <end position="595"/>
    </location>
</feature>
<keyword evidence="3" id="KW-0812">Transmembrane</keyword>
<feature type="region of interest" description="Disordered" evidence="11">
    <location>
        <begin position="22"/>
        <end position="45"/>
    </location>
</feature>
<feature type="compositionally biased region" description="Basic and acidic residues" evidence="11">
    <location>
        <begin position="905"/>
        <end position="916"/>
    </location>
</feature>
<dbReference type="GO" id="GO:0006869">
    <property type="term" value="P:lipid transport"/>
    <property type="evidence" value="ECO:0007669"/>
    <property type="project" value="UniProtKB-KW"/>
</dbReference>
<evidence type="ECO:0000256" key="2">
    <source>
        <dbReference type="ARBA" id="ARBA00022448"/>
    </source>
</evidence>
<feature type="domain" description="C2" evidence="12">
    <location>
        <begin position="229"/>
        <end position="359"/>
    </location>
</feature>
<keyword evidence="10" id="KW-0472">Membrane</keyword>
<dbReference type="InterPro" id="IPR000008">
    <property type="entry name" value="C2_dom"/>
</dbReference>
<feature type="region of interest" description="Disordered" evidence="11">
    <location>
        <begin position="794"/>
        <end position="861"/>
    </location>
</feature>
<keyword evidence="6" id="KW-0106">Calcium</keyword>
<dbReference type="Pfam" id="PF17047">
    <property type="entry name" value="SMP_LBD"/>
    <property type="match status" value="1"/>
</dbReference>
<evidence type="ECO:0000256" key="3">
    <source>
        <dbReference type="ARBA" id="ARBA00022692"/>
    </source>
</evidence>
<dbReference type="CDD" id="cd00030">
    <property type="entry name" value="C2"/>
    <property type="match status" value="1"/>
</dbReference>
<proteinExistence type="predicted"/>